<gene>
    <name evidence="1" type="ORF">BSP38_001</name>
</gene>
<organismHost>
    <name type="scientific">Bacillus subtilis</name>
    <dbReference type="NCBI Taxonomy" id="1423"/>
</organismHost>
<name>A0A345MJL1_BPBSP</name>
<reference evidence="1 2" key="1">
    <citation type="submission" date="2018-07" db="EMBL/GenBank/DDBJ databases">
        <title>Complete nucleotide sequence of Bacillus phage BSP38.</title>
        <authorList>
            <person name="Ghosh K."/>
            <person name="Kim K.-P."/>
        </authorList>
    </citation>
    <scope>NUCLEOTIDE SEQUENCE [LARGE SCALE GENOMIC DNA]</scope>
</reference>
<dbReference type="EMBL" id="MH606185">
    <property type="protein sequence ID" value="AXH71043.1"/>
    <property type="molecule type" value="Genomic_DNA"/>
</dbReference>
<dbReference type="Proteomes" id="UP000260425">
    <property type="component" value="Segment"/>
</dbReference>
<sequence length="87" mass="9996">MMNNEQSAEVLHVVVPREYAMVGGLYVEGLVTHRDNVTLTTDHMSAKLLYTTTEKEWLVENIPTVEFYRVQWQAQSVPITAEEMLGR</sequence>
<organism evidence="1 2">
    <name type="scientific">Bacillus phage BSP38</name>
    <dbReference type="NCBI Taxonomy" id="2283013"/>
    <lineage>
        <taxon>Viruses</taxon>
        <taxon>Duplodnaviria</taxon>
        <taxon>Heunggongvirae</taxon>
        <taxon>Uroviricota</taxon>
        <taxon>Caudoviricetes</taxon>
        <taxon>Herelleviridae</taxon>
        <taxon>Bastillevirinae</taxon>
        <taxon>Jeonjuvirus</taxon>
        <taxon>Jeonjuvirus BSP38</taxon>
    </lineage>
</organism>
<keyword evidence="2" id="KW-1185">Reference proteome</keyword>
<accession>A0A345MJL1</accession>
<protein>
    <submittedName>
        <fullName evidence="1">Uncharacterized protein</fullName>
    </submittedName>
</protein>
<evidence type="ECO:0000313" key="1">
    <source>
        <dbReference type="EMBL" id="AXH71043.1"/>
    </source>
</evidence>
<proteinExistence type="predicted"/>
<evidence type="ECO:0000313" key="2">
    <source>
        <dbReference type="Proteomes" id="UP000260425"/>
    </source>
</evidence>